<name>A0A7M5WTV0_9CNID</name>
<dbReference type="EnsemblMetazoa" id="CLYHEMT013004.1">
    <property type="protein sequence ID" value="CLYHEMP013004.1"/>
    <property type="gene ID" value="CLYHEMG013004"/>
</dbReference>
<evidence type="ECO:0000313" key="5">
    <source>
        <dbReference type="EnsemblMetazoa" id="CLYHEMP013004.1"/>
    </source>
</evidence>
<evidence type="ECO:0000256" key="3">
    <source>
        <dbReference type="ARBA" id="ARBA00022737"/>
    </source>
</evidence>
<dbReference type="RefSeq" id="XP_066931074.1">
    <property type="nucleotide sequence ID" value="XM_067074973.1"/>
</dbReference>
<dbReference type="OrthoDB" id="1427555at2759"/>
<dbReference type="Gene3D" id="1.25.40.10">
    <property type="entry name" value="Tetratricopeptide repeat domain"/>
    <property type="match status" value="1"/>
</dbReference>
<dbReference type="PANTHER" id="PTHR16263:SF4">
    <property type="entry name" value="TETRATRICOPEPTIDE REPEAT PROTEIN 38"/>
    <property type="match status" value="1"/>
</dbReference>
<dbReference type="GeneID" id="136818735"/>
<evidence type="ECO:0000313" key="6">
    <source>
        <dbReference type="Proteomes" id="UP000594262"/>
    </source>
</evidence>
<evidence type="ECO:0000256" key="2">
    <source>
        <dbReference type="ARBA" id="ARBA00019992"/>
    </source>
</evidence>
<organism evidence="5 6">
    <name type="scientific">Clytia hemisphaerica</name>
    <dbReference type="NCBI Taxonomy" id="252671"/>
    <lineage>
        <taxon>Eukaryota</taxon>
        <taxon>Metazoa</taxon>
        <taxon>Cnidaria</taxon>
        <taxon>Hydrozoa</taxon>
        <taxon>Hydroidolina</taxon>
        <taxon>Leptothecata</taxon>
        <taxon>Obeliida</taxon>
        <taxon>Clytiidae</taxon>
        <taxon>Clytia</taxon>
    </lineage>
</organism>
<protein>
    <recommendedName>
        <fullName evidence="2">Tetratricopeptide repeat protein 38</fullName>
    </recommendedName>
</protein>
<comment type="similarity">
    <text evidence="1">Belongs to the TTC38 family.</text>
</comment>
<dbReference type="CDD" id="cd05804">
    <property type="entry name" value="StaR_like"/>
    <property type="match status" value="1"/>
</dbReference>
<reference evidence="5" key="1">
    <citation type="submission" date="2021-01" db="UniProtKB">
        <authorList>
            <consortium name="EnsemblMetazoa"/>
        </authorList>
    </citation>
    <scope>IDENTIFICATION</scope>
</reference>
<keyword evidence="3" id="KW-0677">Repeat</keyword>
<evidence type="ECO:0000256" key="4">
    <source>
        <dbReference type="ARBA" id="ARBA00022803"/>
    </source>
</evidence>
<dbReference type="AlphaFoldDB" id="A0A7M5WTV0"/>
<evidence type="ECO:0000256" key="1">
    <source>
        <dbReference type="ARBA" id="ARBA00005857"/>
    </source>
</evidence>
<dbReference type="SUPFAM" id="SSF48452">
    <property type="entry name" value="TPR-like"/>
    <property type="match status" value="1"/>
</dbReference>
<dbReference type="InterPro" id="IPR011990">
    <property type="entry name" value="TPR-like_helical_dom_sf"/>
</dbReference>
<dbReference type="InterPro" id="IPR033891">
    <property type="entry name" value="TTC38"/>
</dbReference>
<keyword evidence="6" id="KW-1185">Reference proteome</keyword>
<sequence length="462" mass="53143">MPEVCLKDCQAWRDVGLTMTTTSNEACKLFDDVITQYITWTESPDGMENTVVKLLESDSNFMMGQALSIGLDMMGTGRALHLDKELAEQINKFESDFNKSEITPREKLHCQSVVYFAKGEYTKACESWEEILKVYPKDSLAIKFAHDSYFYLGDSVKIRDSVDRVLPYWKSSDPLYGYLKGMLAFGLEETYRYEEAQKSSEEALSLNPTDCWATHAKAHCFEMTGRFNQGIEFLKDTENDWAKGRMLACHNYWHWALYHIERGDYETALGIYDHQVEERSKSSGAMLDMVDAASLLQRFEMQGVNVGDRWKEIYELALPHINDHITVFNDFHMTMAFLGCGKTDVASRYMKSLRDYCAHHSSYSRDLFHKMGVDLCDGLIAFSEDRFVAAVQLWYPLKDDVIGMGGSHAQRDVFDQLLLNACIDSPKNEDRDLAQQMLSERKKKRENSPLTDRLMQKLLAKH</sequence>
<keyword evidence="4" id="KW-0802">TPR repeat</keyword>
<dbReference type="Proteomes" id="UP000594262">
    <property type="component" value="Unplaced"/>
</dbReference>
<dbReference type="PANTHER" id="PTHR16263">
    <property type="entry name" value="TETRATRICOPEPTIDE REPEAT PROTEIN 38"/>
    <property type="match status" value="1"/>
</dbReference>
<accession>A0A7M5WTV0</accession>
<proteinExistence type="inferred from homology"/>